<dbReference type="Pfam" id="PF08663">
    <property type="entry name" value="HalX"/>
    <property type="match status" value="1"/>
</dbReference>
<dbReference type="InterPro" id="IPR039420">
    <property type="entry name" value="WalR-like"/>
</dbReference>
<dbReference type="Proteomes" id="UP000199079">
    <property type="component" value="Unassembled WGS sequence"/>
</dbReference>
<keyword evidence="4" id="KW-0238">DNA-binding</keyword>
<dbReference type="GO" id="GO:0000156">
    <property type="term" value="F:phosphorelay response regulator activity"/>
    <property type="evidence" value="ECO:0007669"/>
    <property type="project" value="TreeGrafter"/>
</dbReference>
<keyword evidence="2" id="KW-0902">Two-component regulatory system</keyword>
<keyword evidence="3" id="KW-0805">Transcription regulation</keyword>
<organism evidence="8 9">
    <name type="scientific">Halopenitus persicus</name>
    <dbReference type="NCBI Taxonomy" id="1048396"/>
    <lineage>
        <taxon>Archaea</taxon>
        <taxon>Methanobacteriati</taxon>
        <taxon>Methanobacteriota</taxon>
        <taxon>Stenosarchaea group</taxon>
        <taxon>Halobacteria</taxon>
        <taxon>Halobacteriales</taxon>
        <taxon>Haloferacaceae</taxon>
        <taxon>Halopenitus</taxon>
    </lineage>
</organism>
<keyword evidence="1 6" id="KW-0597">Phosphoprotein</keyword>
<accession>A0A1H3LJL8</accession>
<dbReference type="Pfam" id="PF00072">
    <property type="entry name" value="Response_reg"/>
    <property type="match status" value="1"/>
</dbReference>
<dbReference type="OrthoDB" id="86314at2157"/>
<evidence type="ECO:0000313" key="9">
    <source>
        <dbReference type="Proteomes" id="UP000199079"/>
    </source>
</evidence>
<dbReference type="InterPro" id="IPR001789">
    <property type="entry name" value="Sig_transdc_resp-reg_receiver"/>
</dbReference>
<dbReference type="GO" id="GO:0032993">
    <property type="term" value="C:protein-DNA complex"/>
    <property type="evidence" value="ECO:0007669"/>
    <property type="project" value="TreeGrafter"/>
</dbReference>
<name>A0A1H3LJL8_9EURY</name>
<dbReference type="SMART" id="SM00448">
    <property type="entry name" value="REC"/>
    <property type="match status" value="1"/>
</dbReference>
<dbReference type="GO" id="GO:0005829">
    <property type="term" value="C:cytosol"/>
    <property type="evidence" value="ECO:0007669"/>
    <property type="project" value="TreeGrafter"/>
</dbReference>
<dbReference type="InterPro" id="IPR011006">
    <property type="entry name" value="CheY-like_superfamily"/>
</dbReference>
<feature type="modified residue" description="4-aspartylphosphate" evidence="6">
    <location>
        <position position="61"/>
    </location>
</feature>
<feature type="domain" description="Response regulatory" evidence="7">
    <location>
        <begin position="12"/>
        <end position="123"/>
    </location>
</feature>
<dbReference type="GO" id="GO:0000976">
    <property type="term" value="F:transcription cis-regulatory region binding"/>
    <property type="evidence" value="ECO:0007669"/>
    <property type="project" value="TreeGrafter"/>
</dbReference>
<evidence type="ECO:0000256" key="5">
    <source>
        <dbReference type="ARBA" id="ARBA00023163"/>
    </source>
</evidence>
<evidence type="ECO:0000256" key="4">
    <source>
        <dbReference type="ARBA" id="ARBA00023125"/>
    </source>
</evidence>
<gene>
    <name evidence="8" type="ORF">SAMN05216564_107121</name>
</gene>
<protein>
    <submittedName>
        <fullName evidence="8">Response regulator receiver domain-containing protein</fullName>
    </submittedName>
</protein>
<sequence length="202" mass="22953">MDATEFETESVTVLVVDDEQGLADLYAAWIDEEESYSTRTAYDGEQAFDRIDETVDLVLLDRRMPGLSGDEVLEAIRDRGYDCRVVMVTAVNPDFDVLELPFDEYVVKPLDEEAIHDVVERMLARTNYDEQLQRLYALTSKKAALEAEKSQQELDQSDEFAALESDLEELQSSLDETIADFEEEEDFDATLQGLPGDRNSDE</sequence>
<reference evidence="9" key="1">
    <citation type="submission" date="2016-10" db="EMBL/GenBank/DDBJ databases">
        <authorList>
            <person name="Varghese N."/>
            <person name="Submissions S."/>
        </authorList>
    </citation>
    <scope>NUCLEOTIDE SEQUENCE [LARGE SCALE GENOMIC DNA]</scope>
    <source>
        <strain evidence="9">DC30,IBRC 10041,KCTC 4046</strain>
    </source>
</reference>
<dbReference type="GO" id="GO:0006355">
    <property type="term" value="P:regulation of DNA-templated transcription"/>
    <property type="evidence" value="ECO:0007669"/>
    <property type="project" value="TreeGrafter"/>
</dbReference>
<dbReference type="PANTHER" id="PTHR48111:SF1">
    <property type="entry name" value="TWO-COMPONENT RESPONSE REGULATOR ORR33"/>
    <property type="match status" value="1"/>
</dbReference>
<evidence type="ECO:0000259" key="7">
    <source>
        <dbReference type="PROSITE" id="PS50110"/>
    </source>
</evidence>
<dbReference type="SUPFAM" id="SSF52172">
    <property type="entry name" value="CheY-like"/>
    <property type="match status" value="1"/>
</dbReference>
<dbReference type="Gene3D" id="3.40.50.2300">
    <property type="match status" value="1"/>
</dbReference>
<dbReference type="PANTHER" id="PTHR48111">
    <property type="entry name" value="REGULATOR OF RPOS"/>
    <property type="match status" value="1"/>
</dbReference>
<dbReference type="AlphaFoldDB" id="A0A1H3LJL8"/>
<dbReference type="InterPro" id="IPR013971">
    <property type="entry name" value="HalX_domain"/>
</dbReference>
<keyword evidence="9" id="KW-1185">Reference proteome</keyword>
<evidence type="ECO:0000256" key="6">
    <source>
        <dbReference type="PROSITE-ProRule" id="PRU00169"/>
    </source>
</evidence>
<proteinExistence type="predicted"/>
<dbReference type="PROSITE" id="PS50110">
    <property type="entry name" value="RESPONSE_REGULATORY"/>
    <property type="match status" value="1"/>
</dbReference>
<keyword evidence="5" id="KW-0804">Transcription</keyword>
<dbReference type="EMBL" id="FNPC01000007">
    <property type="protein sequence ID" value="SDY64737.1"/>
    <property type="molecule type" value="Genomic_DNA"/>
</dbReference>
<evidence type="ECO:0000256" key="1">
    <source>
        <dbReference type="ARBA" id="ARBA00022553"/>
    </source>
</evidence>
<dbReference type="RefSeq" id="WP_092733740.1">
    <property type="nucleotide sequence ID" value="NZ_FNPC01000007.1"/>
</dbReference>
<evidence type="ECO:0000313" key="8">
    <source>
        <dbReference type="EMBL" id="SDY64737.1"/>
    </source>
</evidence>
<evidence type="ECO:0000256" key="2">
    <source>
        <dbReference type="ARBA" id="ARBA00023012"/>
    </source>
</evidence>
<evidence type="ECO:0000256" key="3">
    <source>
        <dbReference type="ARBA" id="ARBA00023015"/>
    </source>
</evidence>